<dbReference type="EMBL" id="KV417489">
    <property type="protein sequence ID" value="KZP31601.1"/>
    <property type="molecule type" value="Genomic_DNA"/>
</dbReference>
<feature type="compositionally biased region" description="Polar residues" evidence="1">
    <location>
        <begin position="15"/>
        <end position="24"/>
    </location>
</feature>
<dbReference type="Proteomes" id="UP000076532">
    <property type="component" value="Unassembled WGS sequence"/>
</dbReference>
<evidence type="ECO:0000256" key="1">
    <source>
        <dbReference type="SAM" id="MobiDB-lite"/>
    </source>
</evidence>
<feature type="region of interest" description="Disordered" evidence="1">
    <location>
        <begin position="1"/>
        <end position="36"/>
    </location>
</feature>
<dbReference type="AlphaFoldDB" id="A0A166UE00"/>
<evidence type="ECO:0000313" key="3">
    <source>
        <dbReference type="Proteomes" id="UP000076532"/>
    </source>
</evidence>
<protein>
    <submittedName>
        <fullName evidence="2">Uncharacterized protein</fullName>
    </submittedName>
</protein>
<evidence type="ECO:0000313" key="2">
    <source>
        <dbReference type="EMBL" id="KZP31601.1"/>
    </source>
</evidence>
<sequence>MDASSSDFGMRNQDIPPSNSELSVSTPYPTSTQPSTLTSYSALCLVWVWRGGMEIYTGAMHGSNFIMNQAQAHTSRRVLRSRKARSRYPYWHGCASYLAPSLCPLYVVYPPTAPTFSSPASPSARPRG</sequence>
<gene>
    <name evidence="2" type="ORF">FIBSPDRAFT_849568</name>
</gene>
<reference evidence="2 3" key="1">
    <citation type="journal article" date="2016" name="Mol. Biol. Evol.">
        <title>Comparative Genomics of Early-Diverging Mushroom-Forming Fungi Provides Insights into the Origins of Lignocellulose Decay Capabilities.</title>
        <authorList>
            <person name="Nagy L.G."/>
            <person name="Riley R."/>
            <person name="Tritt A."/>
            <person name="Adam C."/>
            <person name="Daum C."/>
            <person name="Floudas D."/>
            <person name="Sun H."/>
            <person name="Yadav J.S."/>
            <person name="Pangilinan J."/>
            <person name="Larsson K.H."/>
            <person name="Matsuura K."/>
            <person name="Barry K."/>
            <person name="Labutti K."/>
            <person name="Kuo R."/>
            <person name="Ohm R.A."/>
            <person name="Bhattacharya S.S."/>
            <person name="Shirouzu T."/>
            <person name="Yoshinaga Y."/>
            <person name="Martin F.M."/>
            <person name="Grigoriev I.V."/>
            <person name="Hibbett D.S."/>
        </authorList>
    </citation>
    <scope>NUCLEOTIDE SEQUENCE [LARGE SCALE GENOMIC DNA]</scope>
    <source>
        <strain evidence="2 3">CBS 109695</strain>
    </source>
</reference>
<keyword evidence="3" id="KW-1185">Reference proteome</keyword>
<name>A0A166UE00_9AGAM</name>
<feature type="compositionally biased region" description="Low complexity" evidence="1">
    <location>
        <begin position="25"/>
        <end position="36"/>
    </location>
</feature>
<proteinExistence type="predicted"/>
<organism evidence="2 3">
    <name type="scientific">Athelia psychrophila</name>
    <dbReference type="NCBI Taxonomy" id="1759441"/>
    <lineage>
        <taxon>Eukaryota</taxon>
        <taxon>Fungi</taxon>
        <taxon>Dikarya</taxon>
        <taxon>Basidiomycota</taxon>
        <taxon>Agaricomycotina</taxon>
        <taxon>Agaricomycetes</taxon>
        <taxon>Agaricomycetidae</taxon>
        <taxon>Atheliales</taxon>
        <taxon>Atheliaceae</taxon>
        <taxon>Athelia</taxon>
    </lineage>
</organism>
<accession>A0A166UE00</accession>